<evidence type="ECO:0000313" key="1">
    <source>
        <dbReference type="EMBL" id="RFC55889.1"/>
    </source>
</evidence>
<dbReference type="Gene3D" id="2.60.120.10">
    <property type="entry name" value="Jelly Rolls"/>
    <property type="match status" value="1"/>
</dbReference>
<accession>A0A3E1F2A9</accession>
<proteinExistence type="predicted"/>
<dbReference type="EMBL" id="QURB01000001">
    <property type="protein sequence ID" value="RFC55889.1"/>
    <property type="molecule type" value="Genomic_DNA"/>
</dbReference>
<dbReference type="SUPFAM" id="SSF51206">
    <property type="entry name" value="cAMP-binding domain-like"/>
    <property type="match status" value="1"/>
</dbReference>
<organism evidence="1 2">
    <name type="scientific">Brumimicrobium aurantiacum</name>
    <dbReference type="NCBI Taxonomy" id="1737063"/>
    <lineage>
        <taxon>Bacteria</taxon>
        <taxon>Pseudomonadati</taxon>
        <taxon>Bacteroidota</taxon>
        <taxon>Flavobacteriia</taxon>
        <taxon>Flavobacteriales</taxon>
        <taxon>Crocinitomicaceae</taxon>
        <taxon>Brumimicrobium</taxon>
    </lineage>
</organism>
<sequence>MFALIDGKEVTQWVSSKGYFATDLAGFIYSQKSKLSIQALTATEIYTISKDDYDKIGTLVPQWHAIEKQFLINCFIALETRVFSHLSMTAEERYAAFFETNKSIFNKIPLQYIASMLGMSPETLSRIRKKQVM</sequence>
<dbReference type="AlphaFoldDB" id="A0A3E1F2A9"/>
<gene>
    <name evidence="1" type="ORF">DXU93_02830</name>
</gene>
<dbReference type="OrthoDB" id="758145at2"/>
<dbReference type="InterPro" id="IPR014710">
    <property type="entry name" value="RmlC-like_jellyroll"/>
</dbReference>
<dbReference type="Proteomes" id="UP000257127">
    <property type="component" value="Unassembled WGS sequence"/>
</dbReference>
<evidence type="ECO:0000313" key="2">
    <source>
        <dbReference type="Proteomes" id="UP000257127"/>
    </source>
</evidence>
<dbReference type="InterPro" id="IPR018490">
    <property type="entry name" value="cNMP-bd_dom_sf"/>
</dbReference>
<comment type="caution">
    <text evidence="1">The sequence shown here is derived from an EMBL/GenBank/DDBJ whole genome shotgun (WGS) entry which is preliminary data.</text>
</comment>
<name>A0A3E1F2A9_9FLAO</name>
<keyword evidence="2" id="KW-1185">Reference proteome</keyword>
<reference evidence="1 2" key="1">
    <citation type="submission" date="2018-08" db="EMBL/GenBank/DDBJ databases">
        <title>The draft genome squence of Brumimicrobium sp. N62.</title>
        <authorList>
            <person name="Du Z.-J."/>
            <person name="Luo H.-R."/>
        </authorList>
    </citation>
    <scope>NUCLEOTIDE SEQUENCE [LARGE SCALE GENOMIC DNA]</scope>
    <source>
        <strain evidence="1 2">N62</strain>
    </source>
</reference>
<protein>
    <submittedName>
        <fullName evidence="1">Crp/Fnr family transcriptional regulator</fullName>
    </submittedName>
</protein>